<evidence type="ECO:0000256" key="1">
    <source>
        <dbReference type="SAM" id="MobiDB-lite"/>
    </source>
</evidence>
<dbReference type="OrthoDB" id="980055at2"/>
<protein>
    <submittedName>
        <fullName evidence="3">DUF2182 domain-containing protein</fullName>
    </submittedName>
</protein>
<gene>
    <name evidence="3" type="ORF">F7R21_33645</name>
</gene>
<name>A0A6H9TAP3_9BURK</name>
<organism evidence="3 4">
    <name type="scientific">Burkholderia latens</name>
    <dbReference type="NCBI Taxonomy" id="488446"/>
    <lineage>
        <taxon>Bacteria</taxon>
        <taxon>Pseudomonadati</taxon>
        <taxon>Pseudomonadota</taxon>
        <taxon>Betaproteobacteria</taxon>
        <taxon>Burkholderiales</taxon>
        <taxon>Burkholderiaceae</taxon>
        <taxon>Burkholderia</taxon>
        <taxon>Burkholderia cepacia complex</taxon>
    </lineage>
</organism>
<dbReference type="AlphaFoldDB" id="A0A6H9TAP3"/>
<evidence type="ECO:0000256" key="2">
    <source>
        <dbReference type="SAM" id="Phobius"/>
    </source>
</evidence>
<feature type="transmembrane region" description="Helical" evidence="2">
    <location>
        <begin position="137"/>
        <end position="161"/>
    </location>
</feature>
<dbReference type="Proteomes" id="UP000430232">
    <property type="component" value="Unassembled WGS sequence"/>
</dbReference>
<feature type="transmembrane region" description="Helical" evidence="2">
    <location>
        <begin position="46"/>
        <end position="67"/>
    </location>
</feature>
<evidence type="ECO:0000313" key="3">
    <source>
        <dbReference type="EMBL" id="KAB0630773.1"/>
    </source>
</evidence>
<feature type="transmembrane region" description="Helical" evidence="2">
    <location>
        <begin position="103"/>
        <end position="125"/>
    </location>
</feature>
<keyword evidence="2" id="KW-1133">Transmembrane helix</keyword>
<dbReference type="EMBL" id="VZOJ01000228">
    <property type="protein sequence ID" value="KAB0630773.1"/>
    <property type="molecule type" value="Genomic_DNA"/>
</dbReference>
<comment type="caution">
    <text evidence="3">The sequence shown here is derived from an EMBL/GenBank/DDBJ whole genome shotgun (WGS) entry which is preliminary data.</text>
</comment>
<keyword evidence="2" id="KW-0812">Transmembrane</keyword>
<evidence type="ECO:0000313" key="4">
    <source>
        <dbReference type="Proteomes" id="UP000430232"/>
    </source>
</evidence>
<feature type="transmembrane region" description="Helical" evidence="2">
    <location>
        <begin position="173"/>
        <end position="194"/>
    </location>
</feature>
<feature type="region of interest" description="Disordered" evidence="1">
    <location>
        <begin position="1"/>
        <end position="23"/>
    </location>
</feature>
<accession>A0A6H9TAP3</accession>
<sequence>MTSTSTRAAEPGRRAAGAGDEYGDEGGAQAVTNAAATGTAAGGRRMFGAVLGAVFAAAVWATLAQHASMDALGGTPMVGGWTLSAGWHRPCGWGEAHAFSAFAGMWGAMTMTMMLPVLAPVLWRYRLRVAALRGARGAWLVAVAGAGYFSVWMALGALVFPAGTALAAAAARLPALAAAMPFAAGAVVFGAGVLQFSGWKMRRLACCRHVADDQGARHPKPVAAAAWRYGMRAALRCGACCANLMAVSLAAGMMDLRVMAIVTAAIAAERLAPAGGRVARIVGGVAIGAGAAMLAH</sequence>
<keyword evidence="2" id="KW-0472">Membrane</keyword>
<proteinExistence type="predicted"/>
<feature type="non-terminal residue" evidence="3">
    <location>
        <position position="296"/>
    </location>
</feature>
<dbReference type="InterPro" id="IPR018688">
    <property type="entry name" value="PpoB2-like"/>
</dbReference>
<keyword evidence="4" id="KW-1185">Reference proteome</keyword>
<reference evidence="3 4" key="1">
    <citation type="submission" date="2019-09" db="EMBL/GenBank/DDBJ databases">
        <title>Draft genome sequences of 48 bacterial type strains from the CCUG.</title>
        <authorList>
            <person name="Tunovic T."/>
            <person name="Pineiro-Iglesias B."/>
            <person name="Unosson C."/>
            <person name="Inganas E."/>
            <person name="Ohlen M."/>
            <person name="Cardew S."/>
            <person name="Jensie-Markopoulos S."/>
            <person name="Salva-Serra F."/>
            <person name="Jaen-Luchoro D."/>
            <person name="Karlsson R."/>
            <person name="Svensson-Stadler L."/>
            <person name="Chun J."/>
            <person name="Moore E."/>
        </authorList>
    </citation>
    <scope>NUCLEOTIDE SEQUENCE [LARGE SCALE GENOMIC DNA]</scope>
    <source>
        <strain evidence="3 4">CCUG 54555</strain>
    </source>
</reference>
<dbReference type="Pfam" id="PF09948">
    <property type="entry name" value="PpoB2"/>
    <property type="match status" value="1"/>
</dbReference>